<dbReference type="AlphaFoldDB" id="A0A3M4SJK2"/>
<organism evidence="1 2">
    <name type="scientific">Pseudomonas syringae pv. primulae</name>
    <dbReference type="NCBI Taxonomy" id="251707"/>
    <lineage>
        <taxon>Bacteria</taxon>
        <taxon>Pseudomonadati</taxon>
        <taxon>Pseudomonadota</taxon>
        <taxon>Gammaproteobacteria</taxon>
        <taxon>Pseudomonadales</taxon>
        <taxon>Pseudomonadaceae</taxon>
        <taxon>Pseudomonas</taxon>
    </lineage>
</organism>
<accession>A0A3M4SJK2</accession>
<protein>
    <submittedName>
        <fullName evidence="1">Uncharacterized protein</fullName>
    </submittedName>
</protein>
<evidence type="ECO:0000313" key="2">
    <source>
        <dbReference type="Proteomes" id="UP000276615"/>
    </source>
</evidence>
<dbReference type="Gene3D" id="3.40.50.300">
    <property type="entry name" value="P-loop containing nucleotide triphosphate hydrolases"/>
    <property type="match status" value="1"/>
</dbReference>
<dbReference type="EMBL" id="RBRQ01000024">
    <property type="protein sequence ID" value="RMR15034.1"/>
    <property type="molecule type" value="Genomic_DNA"/>
</dbReference>
<comment type="caution">
    <text evidence="1">The sequence shown here is derived from an EMBL/GenBank/DDBJ whole genome shotgun (WGS) entry which is preliminary data.</text>
</comment>
<evidence type="ECO:0000313" key="1">
    <source>
        <dbReference type="EMBL" id="RMR15034.1"/>
    </source>
</evidence>
<dbReference type="Proteomes" id="UP000276615">
    <property type="component" value="Unassembled WGS sequence"/>
</dbReference>
<dbReference type="InterPro" id="IPR027417">
    <property type="entry name" value="P-loop_NTPase"/>
</dbReference>
<name>A0A3M4SJK2_9PSED</name>
<proteinExistence type="predicted"/>
<gene>
    <name evidence="1" type="ORF">ALP92_05122</name>
</gene>
<reference evidence="1 2" key="1">
    <citation type="submission" date="2018-08" db="EMBL/GenBank/DDBJ databases">
        <title>Recombination of ecologically and evolutionarily significant loci maintains genetic cohesion in the Pseudomonas syringae species complex.</title>
        <authorList>
            <person name="Dillon M."/>
            <person name="Thakur S."/>
            <person name="Almeida R.N.D."/>
            <person name="Weir B.S."/>
            <person name="Guttman D.S."/>
        </authorList>
    </citation>
    <scope>NUCLEOTIDE SEQUENCE [LARGE SCALE GENOMIC DNA]</scope>
    <source>
        <strain evidence="1 2">ICMP 8670</strain>
    </source>
</reference>
<dbReference type="SUPFAM" id="SSF52540">
    <property type="entry name" value="P-loop containing nucleoside triphosphate hydrolases"/>
    <property type="match status" value="1"/>
</dbReference>
<sequence length="647" mass="72805">MIFMKKPRWYLPLSENLSAALSSGISLDVVRLSRYEVAAILYVLQLPKLPVRSPLEMERVFANLLTHHSDKLRSALAGAYSQVGFEAGLLQASAFEIGLMDKESVARRQYIHPEGTWNFDYAKQHTASLGTIKHEHVRASGLVVKLSDHQLRLVQNIRANMEDSIDAQAHAGTGKSFVLNEILALMPERRILFLADVEAKLKPIRTRFSEDHVWAVTFRWMATRLLSGGNKALEKRLEAISRLPLSYSALAEKAGISSIGNRNAARVAALCWSVIAKFCFSNDARITISHIPYDQVRWLSTSEQEIVAAAAGKLWFKMSSFEDEGDPLPVRGYHRVKQLALSKLNLPESIDTVIVDEGHDLSGPMVDILDRSPQTVITLGDQFQNLQGRYIPHNARIRHREMAISLRAGPALVDYINPLLAEFPDASALPFVADKAKDTVVADYRADSFPPEPSVILVADEWGIFDWLIRNRDSSQGAAVIDWTNQFEPFLEGCLYLYMHDKRPSHGAIARFGSWEQLHSEMKWNDAFLRVEQWLEVVGTKFGVSGLYQCAKLAELADGKPSRPLLATVFTVKNYEFPRMAISEDLYYFSDLRSRTELSKKLSLLYTAITRSSGKIYFPDTHNERIATILSAQSLRAKPLNLLHLNI</sequence>